<dbReference type="PANTHER" id="PTHR43420">
    <property type="entry name" value="ACETYLTRANSFERASE"/>
    <property type="match status" value="1"/>
</dbReference>
<evidence type="ECO:0000256" key="1">
    <source>
        <dbReference type="ARBA" id="ARBA00022679"/>
    </source>
</evidence>
<dbReference type="Gene3D" id="3.40.630.30">
    <property type="match status" value="1"/>
</dbReference>
<sequence length="166" mass="18630">MLIPPRAENGTGEFSFSDSTTTLGPVSYIHCLALRQRVLWPDKPLSFSRVPGDDSARHFGITRAGTLICCLSVFRQQEHCWQIRKFATLPEWQHQGAGSALLNRVIALLIQEGARRFELDARLSAADFYRKRGFSPCSAPFEKKGLRYIHMAQQVDGNPAPEDLSL</sequence>
<dbReference type="PANTHER" id="PTHR43420:SF12">
    <property type="entry name" value="N-ACETYLTRANSFERASE DOMAIN-CONTAINING PROTEIN"/>
    <property type="match status" value="1"/>
</dbReference>
<name>A0A085JF12_9GAMM</name>
<dbReference type="PROSITE" id="PS51186">
    <property type="entry name" value="GNAT"/>
    <property type="match status" value="1"/>
</dbReference>
<evidence type="ECO:0000259" key="3">
    <source>
        <dbReference type="PROSITE" id="PS51186"/>
    </source>
</evidence>
<dbReference type="AlphaFoldDB" id="A0A085JF12"/>
<dbReference type="RefSeq" id="WP_051170936.1">
    <property type="nucleotide sequence ID" value="NZ_ATMJ01000068.1"/>
</dbReference>
<gene>
    <name evidence="4" type="ORF">GTPT_1996</name>
</gene>
<protein>
    <submittedName>
        <fullName evidence="4">GNAT family acetyltransferase</fullName>
    </submittedName>
</protein>
<feature type="domain" description="N-acetyltransferase" evidence="3">
    <location>
        <begin position="18"/>
        <end position="156"/>
    </location>
</feature>
<keyword evidence="2" id="KW-0012">Acyltransferase</keyword>
<reference evidence="4 5" key="1">
    <citation type="submission" date="2014-05" db="EMBL/GenBank/DDBJ databases">
        <title>ATOL: Assembling a taxonomically balanced genome-scale reconstruction of the evolutionary history of the Enterobacteriaceae.</title>
        <authorList>
            <person name="Plunkett G.III."/>
            <person name="Neeno-Eckwall E.C."/>
            <person name="Glasner J.D."/>
            <person name="Perna N.T."/>
        </authorList>
    </citation>
    <scope>NUCLEOTIDE SEQUENCE [LARGE SCALE GENOMIC DNA]</scope>
    <source>
        <strain evidence="4 5">ATCC 33301</strain>
    </source>
</reference>
<comment type="caution">
    <text evidence="4">The sequence shown here is derived from an EMBL/GenBank/DDBJ whole genome shotgun (WGS) entry which is preliminary data.</text>
</comment>
<accession>A0A085JF12</accession>
<dbReference type="OrthoDB" id="1178186at2"/>
<evidence type="ECO:0000256" key="2">
    <source>
        <dbReference type="ARBA" id="ARBA00023315"/>
    </source>
</evidence>
<dbReference type="Pfam" id="PF13673">
    <property type="entry name" value="Acetyltransf_10"/>
    <property type="match status" value="1"/>
</dbReference>
<dbReference type="Proteomes" id="UP000028602">
    <property type="component" value="Unassembled WGS sequence"/>
</dbReference>
<dbReference type="eggNOG" id="COG0456">
    <property type="taxonomic scope" value="Bacteria"/>
</dbReference>
<proteinExistence type="predicted"/>
<dbReference type="InterPro" id="IPR050680">
    <property type="entry name" value="YpeA/RimI_acetyltransf"/>
</dbReference>
<dbReference type="CDD" id="cd04301">
    <property type="entry name" value="NAT_SF"/>
    <property type="match status" value="1"/>
</dbReference>
<dbReference type="GO" id="GO:0016747">
    <property type="term" value="F:acyltransferase activity, transferring groups other than amino-acyl groups"/>
    <property type="evidence" value="ECO:0007669"/>
    <property type="project" value="InterPro"/>
</dbReference>
<keyword evidence="5" id="KW-1185">Reference proteome</keyword>
<dbReference type="SUPFAM" id="SSF55729">
    <property type="entry name" value="Acyl-CoA N-acyltransferases (Nat)"/>
    <property type="match status" value="1"/>
</dbReference>
<dbReference type="InterPro" id="IPR016181">
    <property type="entry name" value="Acyl_CoA_acyltransferase"/>
</dbReference>
<dbReference type="InterPro" id="IPR000182">
    <property type="entry name" value="GNAT_dom"/>
</dbReference>
<evidence type="ECO:0000313" key="4">
    <source>
        <dbReference type="EMBL" id="KFD19058.1"/>
    </source>
</evidence>
<keyword evidence="1 4" id="KW-0808">Transferase</keyword>
<organism evidence="4 5">
    <name type="scientific">Tatumella ptyseos ATCC 33301</name>
    <dbReference type="NCBI Taxonomy" id="1005995"/>
    <lineage>
        <taxon>Bacteria</taxon>
        <taxon>Pseudomonadati</taxon>
        <taxon>Pseudomonadota</taxon>
        <taxon>Gammaproteobacteria</taxon>
        <taxon>Enterobacterales</taxon>
        <taxon>Erwiniaceae</taxon>
        <taxon>Tatumella</taxon>
    </lineage>
</organism>
<dbReference type="EMBL" id="JMPR01000034">
    <property type="protein sequence ID" value="KFD19058.1"/>
    <property type="molecule type" value="Genomic_DNA"/>
</dbReference>
<evidence type="ECO:0000313" key="5">
    <source>
        <dbReference type="Proteomes" id="UP000028602"/>
    </source>
</evidence>